<name>A0A9X3WT76_9BACI</name>
<dbReference type="InterPro" id="IPR004017">
    <property type="entry name" value="Cys_rich_dom"/>
</dbReference>
<dbReference type="Proteomes" id="UP001145050">
    <property type="component" value="Unassembled WGS sequence"/>
</dbReference>
<evidence type="ECO:0000259" key="2">
    <source>
        <dbReference type="Pfam" id="PF02754"/>
    </source>
</evidence>
<feature type="domain" description="Cysteine-rich" evidence="2">
    <location>
        <begin position="132"/>
        <end position="215"/>
    </location>
</feature>
<keyword evidence="4" id="KW-1185">Reference proteome</keyword>
<proteinExistence type="inferred from homology"/>
<dbReference type="GO" id="GO:0006089">
    <property type="term" value="P:lactate metabolic process"/>
    <property type="evidence" value="ECO:0007669"/>
    <property type="project" value="UniProtKB-UniRule"/>
</dbReference>
<dbReference type="GO" id="GO:0005829">
    <property type="term" value="C:cytosol"/>
    <property type="evidence" value="ECO:0007669"/>
    <property type="project" value="TreeGrafter"/>
</dbReference>
<dbReference type="HAMAP" id="MF_02105">
    <property type="entry name" value="LutA"/>
    <property type="match status" value="1"/>
</dbReference>
<dbReference type="InterPro" id="IPR022822">
    <property type="entry name" value="LutA"/>
</dbReference>
<comment type="caution">
    <text evidence="3">The sequence shown here is derived from an EMBL/GenBank/DDBJ whole genome shotgun (WGS) entry which is preliminary data.</text>
</comment>
<gene>
    <name evidence="1" type="primary">lutA</name>
    <name evidence="3" type="ORF">NC797_07790</name>
</gene>
<comment type="function">
    <text evidence="1">Is involved in L-lactate degradation and allows cells to grow with lactate as the sole carbon source.</text>
</comment>
<dbReference type="Pfam" id="PF02754">
    <property type="entry name" value="CCG"/>
    <property type="match status" value="2"/>
</dbReference>
<dbReference type="PANTHER" id="PTHR30296">
    <property type="entry name" value="UNCHARACTERIZED PROTEIN YKGE"/>
    <property type="match status" value="1"/>
</dbReference>
<dbReference type="EMBL" id="JAMQKB010000006">
    <property type="protein sequence ID" value="MDC3424408.1"/>
    <property type="molecule type" value="Genomic_DNA"/>
</dbReference>
<dbReference type="PANTHER" id="PTHR30296:SF0">
    <property type="entry name" value="LACTATE UTILIZATION PROTEIN A"/>
    <property type="match status" value="1"/>
</dbReference>
<dbReference type="GO" id="GO:0016491">
    <property type="term" value="F:oxidoreductase activity"/>
    <property type="evidence" value="ECO:0007669"/>
    <property type="project" value="UniProtKB-ARBA"/>
</dbReference>
<evidence type="ECO:0000313" key="4">
    <source>
        <dbReference type="Proteomes" id="UP001145050"/>
    </source>
</evidence>
<sequence length="241" mass="27039">MKVSLFITCLGDMFYVNAGKATVELLEKLGCEVDFPETQTCCGQPAYNSGYHKDTKEAAKNMIRTFEHAEYVVCPSGSCAYMFHEYVNLFKNDSHWQARAEKLKGKTYELTQFLVDILQIEDTGARFKGKATYHTSCHMTRLLGVKDAPFKLLSHVRGLELIDLPNRHDCCGFGGTFAVKMERISEQMVDEKVAYIEETSADFLIGADGGCLMNIGGRIERQNKPIKVMHIAEILNSRGDA</sequence>
<reference evidence="3" key="1">
    <citation type="submission" date="2022-06" db="EMBL/GenBank/DDBJ databases">
        <title>Aquibacillus sp. a new bacterium isolated from soil saline samples.</title>
        <authorList>
            <person name="Galisteo C."/>
            <person name="De La Haba R."/>
            <person name="Sanchez-Porro C."/>
            <person name="Ventosa A."/>
        </authorList>
    </citation>
    <scope>NUCLEOTIDE SEQUENCE</scope>
    <source>
        <strain evidence="3">3ASR75-11</strain>
    </source>
</reference>
<accession>A0A9X3WT76</accession>
<dbReference type="RefSeq" id="WP_272436213.1">
    <property type="nucleotide sequence ID" value="NZ_JAMQKB010000006.1"/>
</dbReference>
<organism evidence="3 4">
    <name type="scientific">Terrihalobacillus insolitus</name>
    <dbReference type="NCBI Taxonomy" id="2950438"/>
    <lineage>
        <taxon>Bacteria</taxon>
        <taxon>Bacillati</taxon>
        <taxon>Bacillota</taxon>
        <taxon>Bacilli</taxon>
        <taxon>Bacillales</taxon>
        <taxon>Bacillaceae</taxon>
        <taxon>Terrihalobacillus</taxon>
    </lineage>
</organism>
<comment type="similarity">
    <text evidence="1">Belongs to the LutA/YkgE family.</text>
</comment>
<dbReference type="AlphaFoldDB" id="A0A9X3WT76"/>
<evidence type="ECO:0000313" key="3">
    <source>
        <dbReference type="EMBL" id="MDC3424408.1"/>
    </source>
</evidence>
<evidence type="ECO:0000256" key="1">
    <source>
        <dbReference type="HAMAP-Rule" id="MF_02105"/>
    </source>
</evidence>
<protein>
    <recommendedName>
        <fullName evidence="1">Lactate utilization protein A</fullName>
    </recommendedName>
</protein>
<feature type="domain" description="Cysteine-rich" evidence="2">
    <location>
        <begin position="3"/>
        <end position="83"/>
    </location>
</feature>